<evidence type="ECO:0000313" key="2">
    <source>
        <dbReference type="EMBL" id="RAI97356.1"/>
    </source>
</evidence>
<name>A0ABX9BLD8_9BACL</name>
<keyword evidence="3" id="KW-1185">Reference proteome</keyword>
<feature type="compositionally biased region" description="Basic and acidic residues" evidence="1">
    <location>
        <begin position="1"/>
        <end position="21"/>
    </location>
</feature>
<organism evidence="2 3">
    <name type="scientific">Paenibacillus pabuli</name>
    <dbReference type="NCBI Taxonomy" id="1472"/>
    <lineage>
        <taxon>Bacteria</taxon>
        <taxon>Bacillati</taxon>
        <taxon>Bacillota</taxon>
        <taxon>Bacilli</taxon>
        <taxon>Bacillales</taxon>
        <taxon>Paenibacillaceae</taxon>
        <taxon>Paenibacillus</taxon>
    </lineage>
</organism>
<accession>A0ABX9BLD8</accession>
<reference evidence="2 3" key="1">
    <citation type="submission" date="2018-06" db="EMBL/GenBank/DDBJ databases">
        <title>Freshwater and sediment microbial communities from various areas in North America, analyzing microbe dynamics in response to fracking.</title>
        <authorList>
            <person name="Lamendella R."/>
        </authorList>
    </citation>
    <scope>NUCLEOTIDE SEQUENCE [LARGE SCALE GENOMIC DNA]</scope>
    <source>
        <strain evidence="2 3">NG-13</strain>
    </source>
</reference>
<feature type="region of interest" description="Disordered" evidence="1">
    <location>
        <begin position="1"/>
        <end position="30"/>
    </location>
</feature>
<dbReference type="EMBL" id="QLLI01000005">
    <property type="protein sequence ID" value="RAI97356.1"/>
    <property type="molecule type" value="Genomic_DNA"/>
</dbReference>
<proteinExistence type="predicted"/>
<dbReference type="Proteomes" id="UP000248827">
    <property type="component" value="Unassembled WGS sequence"/>
</dbReference>
<evidence type="ECO:0000313" key="3">
    <source>
        <dbReference type="Proteomes" id="UP000248827"/>
    </source>
</evidence>
<comment type="caution">
    <text evidence="2">The sequence shown here is derived from an EMBL/GenBank/DDBJ whole genome shotgun (WGS) entry which is preliminary data.</text>
</comment>
<sequence>MISELNKHEFYNPKENDRERNITGADSISN</sequence>
<protein>
    <submittedName>
        <fullName evidence="2">Uncharacterized protein</fullName>
    </submittedName>
</protein>
<evidence type="ECO:0000256" key="1">
    <source>
        <dbReference type="SAM" id="MobiDB-lite"/>
    </source>
</evidence>
<gene>
    <name evidence="2" type="ORF">DET54_105320</name>
</gene>